<evidence type="ECO:0000256" key="7">
    <source>
        <dbReference type="ARBA" id="ARBA00024867"/>
    </source>
</evidence>
<keyword evidence="5 9" id="KW-0238">DNA-binding</keyword>
<dbReference type="GO" id="GO:0006355">
    <property type="term" value="P:regulation of DNA-templated transcription"/>
    <property type="evidence" value="ECO:0007669"/>
    <property type="project" value="InterPro"/>
</dbReference>
<dbReference type="SUPFAM" id="SSF46894">
    <property type="entry name" value="C-terminal effector domain of the bipartite response regulators"/>
    <property type="match status" value="1"/>
</dbReference>
<evidence type="ECO:0000313" key="13">
    <source>
        <dbReference type="Proteomes" id="UP000563151"/>
    </source>
</evidence>
<feature type="modified residue" description="4-aspartylphosphate" evidence="8">
    <location>
        <position position="56"/>
    </location>
</feature>
<keyword evidence="2 8" id="KW-0597">Phosphoprotein</keyword>
<dbReference type="Pfam" id="PF00072">
    <property type="entry name" value="Response_reg"/>
    <property type="match status" value="1"/>
</dbReference>
<accession>A0A923J0Q0</accession>
<dbReference type="Gene3D" id="3.40.50.2300">
    <property type="match status" value="1"/>
</dbReference>
<keyword evidence="3" id="KW-0902">Two-component regulatory system</keyword>
<evidence type="ECO:0000256" key="6">
    <source>
        <dbReference type="ARBA" id="ARBA00023163"/>
    </source>
</evidence>
<evidence type="ECO:0000256" key="8">
    <source>
        <dbReference type="PROSITE-ProRule" id="PRU00169"/>
    </source>
</evidence>
<dbReference type="SUPFAM" id="SSF52172">
    <property type="entry name" value="CheY-like"/>
    <property type="match status" value="1"/>
</dbReference>
<dbReference type="CDD" id="cd00383">
    <property type="entry name" value="trans_reg_C"/>
    <property type="match status" value="1"/>
</dbReference>
<dbReference type="Gene3D" id="1.10.10.10">
    <property type="entry name" value="Winged helix-like DNA-binding domain superfamily/Winged helix DNA-binding domain"/>
    <property type="match status" value="1"/>
</dbReference>
<dbReference type="Pfam" id="PF00486">
    <property type="entry name" value="Trans_reg_C"/>
    <property type="match status" value="1"/>
</dbReference>
<dbReference type="PROSITE" id="PS50110">
    <property type="entry name" value="RESPONSE_REGULATORY"/>
    <property type="match status" value="1"/>
</dbReference>
<feature type="domain" description="OmpR/PhoB-type" evidence="11">
    <location>
        <begin position="130"/>
        <end position="227"/>
    </location>
</feature>
<evidence type="ECO:0000256" key="4">
    <source>
        <dbReference type="ARBA" id="ARBA00023015"/>
    </source>
</evidence>
<dbReference type="EMBL" id="JAAZWO010000013">
    <property type="protein sequence ID" value="MBC2398322.1"/>
    <property type="molecule type" value="Genomic_DNA"/>
</dbReference>
<organism evidence="12 13">
    <name type="scientific">Clostridium tetanomorphum</name>
    <dbReference type="NCBI Taxonomy" id="1553"/>
    <lineage>
        <taxon>Bacteria</taxon>
        <taxon>Bacillati</taxon>
        <taxon>Bacillota</taxon>
        <taxon>Clostridia</taxon>
        <taxon>Eubacteriales</taxon>
        <taxon>Clostridiaceae</taxon>
        <taxon>Clostridium</taxon>
    </lineage>
</organism>
<evidence type="ECO:0000256" key="9">
    <source>
        <dbReference type="PROSITE-ProRule" id="PRU01091"/>
    </source>
</evidence>
<dbReference type="GO" id="GO:0000156">
    <property type="term" value="F:phosphorelay response regulator activity"/>
    <property type="evidence" value="ECO:0007669"/>
    <property type="project" value="TreeGrafter"/>
</dbReference>
<feature type="domain" description="Response regulatory" evidence="10">
    <location>
        <begin position="7"/>
        <end position="120"/>
    </location>
</feature>
<dbReference type="RefSeq" id="WP_035149817.1">
    <property type="nucleotide sequence ID" value="NZ_JAAZWO010000013.1"/>
</dbReference>
<dbReference type="SMART" id="SM00448">
    <property type="entry name" value="REC"/>
    <property type="match status" value="1"/>
</dbReference>
<evidence type="ECO:0000256" key="5">
    <source>
        <dbReference type="ARBA" id="ARBA00023125"/>
    </source>
</evidence>
<dbReference type="Gene3D" id="6.10.250.690">
    <property type="match status" value="1"/>
</dbReference>
<keyword evidence="4" id="KW-0805">Transcription regulation</keyword>
<dbReference type="FunFam" id="1.10.10.10:FF:000018">
    <property type="entry name" value="DNA-binding response regulator ResD"/>
    <property type="match status" value="1"/>
</dbReference>
<feature type="DNA-binding region" description="OmpR/PhoB-type" evidence="9">
    <location>
        <begin position="130"/>
        <end position="227"/>
    </location>
</feature>
<dbReference type="InterPro" id="IPR036388">
    <property type="entry name" value="WH-like_DNA-bd_sf"/>
</dbReference>
<evidence type="ECO:0000259" key="10">
    <source>
        <dbReference type="PROSITE" id="PS50110"/>
    </source>
</evidence>
<protein>
    <recommendedName>
        <fullName evidence="1">Stage 0 sporulation protein A homolog</fullName>
    </recommendedName>
</protein>
<dbReference type="SMART" id="SM00862">
    <property type="entry name" value="Trans_reg_C"/>
    <property type="match status" value="1"/>
</dbReference>
<dbReference type="Proteomes" id="UP000563151">
    <property type="component" value="Unassembled WGS sequence"/>
</dbReference>
<dbReference type="PANTHER" id="PTHR48111">
    <property type="entry name" value="REGULATOR OF RPOS"/>
    <property type="match status" value="1"/>
</dbReference>
<dbReference type="PROSITE" id="PS51755">
    <property type="entry name" value="OMPR_PHOB"/>
    <property type="match status" value="1"/>
</dbReference>
<dbReference type="GO" id="GO:0000976">
    <property type="term" value="F:transcription cis-regulatory region binding"/>
    <property type="evidence" value="ECO:0007669"/>
    <property type="project" value="TreeGrafter"/>
</dbReference>
<comment type="function">
    <text evidence="7">May play the central regulatory role in sporulation. It may be an element of the effector pathway responsible for the activation of sporulation genes in response to nutritional stress. Spo0A may act in concert with spo0H (a sigma factor) to control the expression of some genes that are critical to the sporulation process.</text>
</comment>
<keyword evidence="13" id="KW-1185">Reference proteome</keyword>
<dbReference type="InterPro" id="IPR016032">
    <property type="entry name" value="Sig_transdc_resp-reg_C-effctor"/>
</dbReference>
<evidence type="ECO:0000256" key="2">
    <source>
        <dbReference type="ARBA" id="ARBA00022553"/>
    </source>
</evidence>
<dbReference type="GO" id="GO:0005829">
    <property type="term" value="C:cytosol"/>
    <property type="evidence" value="ECO:0007669"/>
    <property type="project" value="TreeGrafter"/>
</dbReference>
<proteinExistence type="predicted"/>
<dbReference type="PANTHER" id="PTHR48111:SF21">
    <property type="entry name" value="DNA-BINDING DUAL MASTER TRANSCRIPTIONAL REGULATOR RPAA"/>
    <property type="match status" value="1"/>
</dbReference>
<sequence>MEGKIGKILIVDDDENICEVIKMYLESSNYATRISNDGKDAQEAFLEYKPDLVLLDIMLPHTDGIDVLKWIRKDHETPVIMLTAKGETFDKVLGLELGADDYIVKPFEPKELLARVKAVLRRYNLENDNREALNFDDLVIDINSYNVIFNGKEIKMPPKEFELLYYLASNKNRVFTREQLLCEVWGYDYPGDSRTVDVHVKRLREKLEKGSNWQIETVWGVGYKFEVK</sequence>
<reference evidence="12 13" key="1">
    <citation type="submission" date="2020-04" db="EMBL/GenBank/DDBJ databases">
        <title>Genomic insights into acetone-butanol-ethanol (ABE) fermentation by sequencing solventogenic clostridia strains.</title>
        <authorList>
            <person name="Brown S."/>
        </authorList>
    </citation>
    <scope>NUCLEOTIDE SEQUENCE [LARGE SCALE GENOMIC DNA]</scope>
    <source>
        <strain evidence="12 13">DJ011</strain>
    </source>
</reference>
<name>A0A923J0Q0_CLOTT</name>
<keyword evidence="6" id="KW-0804">Transcription</keyword>
<gene>
    <name evidence="12" type="ORF">HGG79_11140</name>
</gene>
<evidence type="ECO:0000313" key="12">
    <source>
        <dbReference type="EMBL" id="MBC2398322.1"/>
    </source>
</evidence>
<dbReference type="InterPro" id="IPR011006">
    <property type="entry name" value="CheY-like_superfamily"/>
</dbReference>
<dbReference type="FunFam" id="3.40.50.2300:FF:000001">
    <property type="entry name" value="DNA-binding response regulator PhoB"/>
    <property type="match status" value="1"/>
</dbReference>
<evidence type="ECO:0000256" key="3">
    <source>
        <dbReference type="ARBA" id="ARBA00023012"/>
    </source>
</evidence>
<evidence type="ECO:0000259" key="11">
    <source>
        <dbReference type="PROSITE" id="PS51755"/>
    </source>
</evidence>
<dbReference type="AlphaFoldDB" id="A0A923J0Q0"/>
<dbReference type="GO" id="GO:0032993">
    <property type="term" value="C:protein-DNA complex"/>
    <property type="evidence" value="ECO:0007669"/>
    <property type="project" value="TreeGrafter"/>
</dbReference>
<comment type="caution">
    <text evidence="12">The sequence shown here is derived from an EMBL/GenBank/DDBJ whole genome shotgun (WGS) entry which is preliminary data.</text>
</comment>
<dbReference type="InterPro" id="IPR039420">
    <property type="entry name" value="WalR-like"/>
</dbReference>
<evidence type="ECO:0000256" key="1">
    <source>
        <dbReference type="ARBA" id="ARBA00018672"/>
    </source>
</evidence>
<dbReference type="InterPro" id="IPR001867">
    <property type="entry name" value="OmpR/PhoB-type_DNA-bd"/>
</dbReference>
<dbReference type="InterPro" id="IPR001789">
    <property type="entry name" value="Sig_transdc_resp-reg_receiver"/>
</dbReference>